<evidence type="ECO:0000313" key="1">
    <source>
        <dbReference type="EMBL" id="AJA11294.1"/>
    </source>
</evidence>
<name>A0A0A7PMS1_9SPHN</name>
<dbReference type="InterPro" id="IPR018759">
    <property type="entry name" value="BBP2_2"/>
</dbReference>
<dbReference type="Pfam" id="PF10082">
    <property type="entry name" value="BBP2_2"/>
    <property type="match status" value="1"/>
</dbReference>
<proteinExistence type="predicted"/>
<reference evidence="1 2" key="1">
    <citation type="journal article" date="2015" name="Int. J. Syst. Evol. Microbiol.">
        <title>Description of Sphingopyxis fribergensis sp. nov. - a soil bacterium with the ability to degrade styrene and phenylacetic acid.</title>
        <authorList>
            <person name="Oelschlagel M."/>
            <person name="Ruckert C."/>
            <person name="Kalinowski J."/>
            <person name="Schmidt G."/>
            <person name="Schlomann M."/>
            <person name="Tischler D."/>
        </authorList>
    </citation>
    <scope>NUCLEOTIDE SEQUENCE [LARGE SCALE GENOMIC DNA]</scope>
    <source>
        <strain evidence="1 2">Kp5.2</strain>
    </source>
</reference>
<dbReference type="EMBL" id="CP009122">
    <property type="protein sequence ID" value="AJA11294.1"/>
    <property type="molecule type" value="Genomic_DNA"/>
</dbReference>
<accession>A0A0A7PMS1</accession>
<sequence length="441" mass="48182">MHMRTGSRETIAGDKCAARRERVDRCRLVAALITALSLAAGIQPACAQTLDSEPSDVAGNRPQPGYDPVGIRAGKLMIRPSLTISPDFSSNVFTTADDPRSDTSVSIVPTITAAITEPGANFALYGEARIRRYATYSTQDDEQFRLDAGGSTELPSGFVLSAGIGWADTTAARGTVANDLSVGDPLKMRELRSRISLRKSFNRLYASIGLSAARSTYEDVELDDGFVIDQSFRNSRRSGGTLTLGYEVSPLLALETRATYDVYRYSDARPLFSRDAEAYSIGVGLRYQITQLLTAEFNAGIRQHKFDNPLFAKIKGVALFGRLRWYPTPLISVRADLAQSTSTSTLDQVSAVTITDFTLGADYEFRRNILITAETALAFEDYGQIGLQAKRLSLTGRVEWKVNRWLRAGGYATFNSRFGSGSGPIRDYSAAQTGVRMTFAL</sequence>
<protein>
    <recommendedName>
        <fullName evidence="3">Outer membrane beta-barrel protein</fullName>
    </recommendedName>
</protein>
<gene>
    <name evidence="1" type="ORF">SKP52_22220</name>
</gene>
<dbReference type="Gene3D" id="2.40.160.10">
    <property type="entry name" value="Porin"/>
    <property type="match status" value="1"/>
</dbReference>
<dbReference type="AlphaFoldDB" id="A0A0A7PMS1"/>
<evidence type="ECO:0000313" key="2">
    <source>
        <dbReference type="Proteomes" id="UP000030907"/>
    </source>
</evidence>
<dbReference type="Proteomes" id="UP000030907">
    <property type="component" value="Chromosome"/>
</dbReference>
<organism evidence="1 2">
    <name type="scientific">Sphingopyxis fribergensis</name>
    <dbReference type="NCBI Taxonomy" id="1515612"/>
    <lineage>
        <taxon>Bacteria</taxon>
        <taxon>Pseudomonadati</taxon>
        <taxon>Pseudomonadota</taxon>
        <taxon>Alphaproteobacteria</taxon>
        <taxon>Sphingomonadales</taxon>
        <taxon>Sphingomonadaceae</taxon>
        <taxon>Sphingopyxis</taxon>
    </lineage>
</organism>
<dbReference type="SUPFAM" id="SSF56935">
    <property type="entry name" value="Porins"/>
    <property type="match status" value="1"/>
</dbReference>
<keyword evidence="2" id="KW-1185">Reference proteome</keyword>
<dbReference type="HOGENOM" id="CLU_049024_0_0_5"/>
<evidence type="ECO:0008006" key="3">
    <source>
        <dbReference type="Google" id="ProtNLM"/>
    </source>
</evidence>
<dbReference type="InterPro" id="IPR023614">
    <property type="entry name" value="Porin_dom_sf"/>
</dbReference>
<dbReference type="STRING" id="1515612.SKP52_22220"/>
<dbReference type="KEGG" id="sphk:SKP52_22220"/>